<dbReference type="AlphaFoldDB" id="A0A9P8TB40"/>
<evidence type="ECO:0000256" key="9">
    <source>
        <dbReference type="RuleBase" id="RU362132"/>
    </source>
</evidence>
<dbReference type="GO" id="GO:0004737">
    <property type="term" value="F:pyruvate decarboxylase activity"/>
    <property type="evidence" value="ECO:0007669"/>
    <property type="project" value="TreeGrafter"/>
</dbReference>
<gene>
    <name evidence="13" type="ORF">OGATHE_002216</name>
</gene>
<dbReference type="Pfam" id="PF02776">
    <property type="entry name" value="TPP_enzyme_N"/>
    <property type="match status" value="1"/>
</dbReference>
<evidence type="ECO:0000259" key="11">
    <source>
        <dbReference type="Pfam" id="PF02775"/>
    </source>
</evidence>
<dbReference type="GO" id="GO:0000287">
    <property type="term" value="F:magnesium ion binding"/>
    <property type="evidence" value="ECO:0007669"/>
    <property type="project" value="InterPro"/>
</dbReference>
<feature type="domain" description="Thiamine pyrophosphate enzyme TPP-binding" evidence="11">
    <location>
        <begin position="413"/>
        <end position="540"/>
    </location>
</feature>
<organism evidence="13 14">
    <name type="scientific">Ogataea polymorpha</name>
    <dbReference type="NCBI Taxonomy" id="460523"/>
    <lineage>
        <taxon>Eukaryota</taxon>
        <taxon>Fungi</taxon>
        <taxon>Dikarya</taxon>
        <taxon>Ascomycota</taxon>
        <taxon>Saccharomycotina</taxon>
        <taxon>Pichiomycetes</taxon>
        <taxon>Pichiales</taxon>
        <taxon>Pichiaceae</taxon>
        <taxon>Ogataea</taxon>
    </lineage>
</organism>
<evidence type="ECO:0000256" key="4">
    <source>
        <dbReference type="ARBA" id="ARBA00022793"/>
    </source>
</evidence>
<comment type="similarity">
    <text evidence="2 9">Belongs to the TPP enzyme family.</text>
</comment>
<dbReference type="GO" id="GO:0005634">
    <property type="term" value="C:nucleus"/>
    <property type="evidence" value="ECO:0007669"/>
    <property type="project" value="TreeGrafter"/>
</dbReference>
<dbReference type="EMBL" id="JAEUBD010000753">
    <property type="protein sequence ID" value="KAH3672571.1"/>
    <property type="molecule type" value="Genomic_DNA"/>
</dbReference>
<evidence type="ECO:0000256" key="7">
    <source>
        <dbReference type="ARBA" id="ARBA00023239"/>
    </source>
</evidence>
<comment type="caution">
    <text evidence="13">The sequence shown here is derived from an EMBL/GenBank/DDBJ whole genome shotgun (WGS) entry which is preliminary data.</text>
</comment>
<keyword evidence="3 8" id="KW-0479">Metal-binding</keyword>
<dbReference type="SUPFAM" id="SSF52518">
    <property type="entry name" value="Thiamin diphosphate-binding fold (THDP-binding)"/>
    <property type="match status" value="2"/>
</dbReference>
<dbReference type="InterPro" id="IPR011766">
    <property type="entry name" value="TPP_enzyme_TPP-bd"/>
</dbReference>
<feature type="domain" description="Thiamine pyrophosphate enzyme central" evidence="10">
    <location>
        <begin position="221"/>
        <end position="330"/>
    </location>
</feature>
<feature type="binding site" evidence="8">
    <location>
        <position position="488"/>
    </location>
    <ligand>
        <name>Mg(2+)</name>
        <dbReference type="ChEBI" id="CHEBI:18420"/>
    </ligand>
</feature>
<proteinExistence type="inferred from homology"/>
<dbReference type="Proteomes" id="UP000788993">
    <property type="component" value="Unassembled WGS sequence"/>
</dbReference>
<dbReference type="PANTHER" id="PTHR43452:SF3">
    <property type="entry name" value="TRANSAMINATED AMINO ACID DECARBOXYLASE"/>
    <property type="match status" value="1"/>
</dbReference>
<comment type="cofactor">
    <cofactor evidence="8">
        <name>Mg(2+)</name>
        <dbReference type="ChEBI" id="CHEBI:18420"/>
    </cofactor>
    <text evidence="8">Binds 1 Mg(2+) per subunit.</text>
</comment>
<keyword evidence="14" id="KW-1185">Reference proteome</keyword>
<dbReference type="GO" id="GO:0000949">
    <property type="term" value="P:aromatic amino acid family catabolic process to alcohol via Ehrlich pathway"/>
    <property type="evidence" value="ECO:0007669"/>
    <property type="project" value="TreeGrafter"/>
</dbReference>
<evidence type="ECO:0000313" key="14">
    <source>
        <dbReference type="Proteomes" id="UP000788993"/>
    </source>
</evidence>
<dbReference type="InterPro" id="IPR029035">
    <property type="entry name" value="DHS-like_NAD/FAD-binding_dom"/>
</dbReference>
<dbReference type="GO" id="GO:0005829">
    <property type="term" value="C:cytosol"/>
    <property type="evidence" value="ECO:0007669"/>
    <property type="project" value="TreeGrafter"/>
</dbReference>
<evidence type="ECO:0000256" key="5">
    <source>
        <dbReference type="ARBA" id="ARBA00022842"/>
    </source>
</evidence>
<feature type="binding site" evidence="8">
    <location>
        <position position="486"/>
    </location>
    <ligand>
        <name>Mg(2+)</name>
        <dbReference type="ChEBI" id="CHEBI:18420"/>
    </ligand>
</feature>
<dbReference type="Gene3D" id="3.40.50.1220">
    <property type="entry name" value="TPP-binding domain"/>
    <property type="match status" value="1"/>
</dbReference>
<evidence type="ECO:0000256" key="8">
    <source>
        <dbReference type="PIRSR" id="PIRSR036565-2"/>
    </source>
</evidence>
<dbReference type="InterPro" id="IPR012110">
    <property type="entry name" value="PDC/IPDC-like"/>
</dbReference>
<dbReference type="InterPro" id="IPR047214">
    <property type="entry name" value="TPP_PDC_IPDC"/>
</dbReference>
<evidence type="ECO:0000256" key="2">
    <source>
        <dbReference type="ARBA" id="ARBA00007812"/>
    </source>
</evidence>
<evidence type="ECO:0000259" key="12">
    <source>
        <dbReference type="Pfam" id="PF02776"/>
    </source>
</evidence>
<keyword evidence="4" id="KW-0210">Decarboxylase</keyword>
<keyword evidence="7" id="KW-0456">Lyase</keyword>
<sequence>MGPFPLSSAQSHIPLGEYIFKRIESLDVKSVFGVPGDFNLSLLEHLYSTKLKWYGGCNELNAGYSADGYARASHKFGVLVTTYGVGSLSSLNACCGAWSEFVPLLHIVGTTSTEQKSSGELTHHVAPGRLISSKSDHHIYETMVERLACKIESLNSVDDAPEKIDFLIKEIMETKRPGYLFLPCNLVNIPVSPLRLKDLDLYKPMEIRPIEYCDQLASLVLSKIYSSSAPCMLVDILTDRFKLTNEVRTLVRKTNIPNLSTFMGKSVLDETEISYIGDYNGDASNKEVQQFVQTCDLVLHIGAFYNEINSGKHTLYNGIHPDSLIIMNHENIIIGSTSFDVSFVHILPKIVSNFNPSKLPQFTIPRLEHDIEINPSKTAITQSQLMSSLQNFIQPQDTIVVDTCSVMFGLPDLRFPKDVKLIGQHFYLSIGMALPCSFGVAIANREMGIGSRVILLEGDGSAQMTIQELSAFIRHGLSPLILLLNNHGYTVERAIKGADRSYNDIMPDWKWTKLLNTFGGGLCSSSVRVDQAEALDQELASYQGGLKLIEIELAKLDTPWRFYFMCG</sequence>
<dbReference type="SUPFAM" id="SSF52467">
    <property type="entry name" value="DHS-like NAD/FAD-binding domain"/>
    <property type="match status" value="1"/>
</dbReference>
<dbReference type="InterPro" id="IPR047213">
    <property type="entry name" value="TPP_PYR_PDC_IPDC-like"/>
</dbReference>
<evidence type="ECO:0000256" key="1">
    <source>
        <dbReference type="ARBA" id="ARBA00001964"/>
    </source>
</evidence>
<dbReference type="GO" id="GO:0030976">
    <property type="term" value="F:thiamine pyrophosphate binding"/>
    <property type="evidence" value="ECO:0007669"/>
    <property type="project" value="InterPro"/>
</dbReference>
<keyword evidence="5 8" id="KW-0460">Magnesium</keyword>
<evidence type="ECO:0000256" key="6">
    <source>
        <dbReference type="ARBA" id="ARBA00023052"/>
    </source>
</evidence>
<dbReference type="FunFam" id="3.40.50.970:FF:000024">
    <property type="entry name" value="Pyruvate decarboxylase isozyme"/>
    <property type="match status" value="1"/>
</dbReference>
<keyword evidence="6 9" id="KW-0786">Thiamine pyrophosphate</keyword>
<dbReference type="CDD" id="cd07038">
    <property type="entry name" value="TPP_PYR_PDC_IPDC_like"/>
    <property type="match status" value="1"/>
</dbReference>
<evidence type="ECO:0000256" key="3">
    <source>
        <dbReference type="ARBA" id="ARBA00022723"/>
    </source>
</evidence>
<dbReference type="PANTHER" id="PTHR43452">
    <property type="entry name" value="PYRUVATE DECARBOXYLASE"/>
    <property type="match status" value="1"/>
</dbReference>
<reference evidence="13" key="2">
    <citation type="submission" date="2021-01" db="EMBL/GenBank/DDBJ databases">
        <authorList>
            <person name="Schikora-Tamarit M.A."/>
        </authorList>
    </citation>
    <scope>NUCLEOTIDE SEQUENCE</scope>
    <source>
        <strain evidence="13">NCAIM Y.01608</strain>
    </source>
</reference>
<evidence type="ECO:0008006" key="15">
    <source>
        <dbReference type="Google" id="ProtNLM"/>
    </source>
</evidence>
<evidence type="ECO:0000259" key="10">
    <source>
        <dbReference type="Pfam" id="PF00205"/>
    </source>
</evidence>
<name>A0A9P8TB40_9ASCO</name>
<evidence type="ECO:0000313" key="13">
    <source>
        <dbReference type="EMBL" id="KAH3672571.1"/>
    </source>
</evidence>
<dbReference type="CDD" id="cd02005">
    <property type="entry name" value="TPP_PDC_IPDC"/>
    <property type="match status" value="1"/>
</dbReference>
<accession>A0A9P8TB40</accession>
<dbReference type="InterPro" id="IPR012001">
    <property type="entry name" value="Thiamin_PyroP_enz_TPP-bd_dom"/>
</dbReference>
<dbReference type="InterPro" id="IPR012000">
    <property type="entry name" value="Thiamin_PyroP_enz_cen_dom"/>
</dbReference>
<protein>
    <recommendedName>
        <fullName evidence="15">Pyruvate decarboxylase</fullName>
    </recommendedName>
</protein>
<dbReference type="Pfam" id="PF02775">
    <property type="entry name" value="TPP_enzyme_C"/>
    <property type="match status" value="1"/>
</dbReference>
<feature type="binding site" evidence="8">
    <location>
        <position position="459"/>
    </location>
    <ligand>
        <name>Mg(2+)</name>
        <dbReference type="ChEBI" id="CHEBI:18420"/>
    </ligand>
</feature>
<dbReference type="InterPro" id="IPR029061">
    <property type="entry name" value="THDP-binding"/>
</dbReference>
<reference evidence="13" key="1">
    <citation type="journal article" date="2021" name="Open Biol.">
        <title>Shared evolutionary footprints suggest mitochondrial oxidative damage underlies multiple complex I losses in fungi.</title>
        <authorList>
            <person name="Schikora-Tamarit M.A."/>
            <person name="Marcet-Houben M."/>
            <person name="Nosek J."/>
            <person name="Gabaldon T."/>
        </authorList>
    </citation>
    <scope>NUCLEOTIDE SEQUENCE</scope>
    <source>
        <strain evidence="13">NCAIM Y.01608</strain>
    </source>
</reference>
<dbReference type="PIRSF" id="PIRSF036565">
    <property type="entry name" value="Pyruvt_ip_decrb"/>
    <property type="match status" value="1"/>
</dbReference>
<dbReference type="Pfam" id="PF00205">
    <property type="entry name" value="TPP_enzyme_M"/>
    <property type="match status" value="1"/>
</dbReference>
<comment type="cofactor">
    <cofactor evidence="1">
        <name>thiamine diphosphate</name>
        <dbReference type="ChEBI" id="CHEBI:58937"/>
    </cofactor>
</comment>
<feature type="domain" description="Thiamine pyrophosphate enzyme N-terminal TPP-binding" evidence="12">
    <location>
        <begin position="15"/>
        <end position="121"/>
    </location>
</feature>
<dbReference type="Gene3D" id="3.40.50.970">
    <property type="match status" value="2"/>
</dbReference>